<sequence length="240" mass="25759">MPPFSFPFPCFFPSPKSSRPTRAKHPSVASASFFPLLSFFSLDARSPAASDTIPTVSRSGRQSPVAPSPDSRHPCRSRCKFQRPTSSTPQPSAISHRAGIRDTTPSGSSPVATTHIIIFLQKKSLVKSEKEGSTGGSTNDFFSGLFSCIPPSIIPKPTSLFSAPHSAANRSPSLVGFCSCCASTINNTHLIPHLLCSSATTQTQNSQLVEFSLLLRWPATSGHFEHDKTPHIPGKHSMSL</sequence>
<dbReference type="Proteomes" id="UP001174997">
    <property type="component" value="Unassembled WGS sequence"/>
</dbReference>
<keyword evidence="3" id="KW-1185">Reference proteome</keyword>
<gene>
    <name evidence="2" type="ORF">QBC41DRAFT_115280</name>
</gene>
<organism evidence="2 3">
    <name type="scientific">Cercophora samala</name>
    <dbReference type="NCBI Taxonomy" id="330535"/>
    <lineage>
        <taxon>Eukaryota</taxon>
        <taxon>Fungi</taxon>
        <taxon>Dikarya</taxon>
        <taxon>Ascomycota</taxon>
        <taxon>Pezizomycotina</taxon>
        <taxon>Sordariomycetes</taxon>
        <taxon>Sordariomycetidae</taxon>
        <taxon>Sordariales</taxon>
        <taxon>Lasiosphaeriaceae</taxon>
        <taxon>Cercophora</taxon>
    </lineage>
</organism>
<feature type="compositionally biased region" description="Polar residues" evidence="1">
    <location>
        <begin position="52"/>
        <end position="62"/>
    </location>
</feature>
<evidence type="ECO:0000313" key="2">
    <source>
        <dbReference type="EMBL" id="KAK0673585.1"/>
    </source>
</evidence>
<feature type="region of interest" description="Disordered" evidence="1">
    <location>
        <begin position="50"/>
        <end position="110"/>
    </location>
</feature>
<feature type="compositionally biased region" description="Polar residues" evidence="1">
    <location>
        <begin position="83"/>
        <end position="93"/>
    </location>
</feature>
<reference evidence="2" key="1">
    <citation type="submission" date="2023-06" db="EMBL/GenBank/DDBJ databases">
        <title>Genome-scale phylogeny and comparative genomics of the fungal order Sordariales.</title>
        <authorList>
            <consortium name="Lawrence Berkeley National Laboratory"/>
            <person name="Hensen N."/>
            <person name="Bonometti L."/>
            <person name="Westerberg I."/>
            <person name="Brannstrom I.O."/>
            <person name="Guillou S."/>
            <person name="Cros-Aarteil S."/>
            <person name="Calhoun S."/>
            <person name="Haridas S."/>
            <person name="Kuo A."/>
            <person name="Mondo S."/>
            <person name="Pangilinan J."/>
            <person name="Riley R."/>
            <person name="Labutti K."/>
            <person name="Andreopoulos B."/>
            <person name="Lipzen A."/>
            <person name="Chen C."/>
            <person name="Yanf M."/>
            <person name="Daum C."/>
            <person name="Ng V."/>
            <person name="Clum A."/>
            <person name="Steindorff A."/>
            <person name="Ohm R."/>
            <person name="Martin F."/>
            <person name="Silar P."/>
            <person name="Natvig D."/>
            <person name="Lalanne C."/>
            <person name="Gautier V."/>
            <person name="Ament-Velasquez S.L."/>
            <person name="Kruys A."/>
            <person name="Hutchinson M.I."/>
            <person name="Powell A.J."/>
            <person name="Barry K."/>
            <person name="Miller A.N."/>
            <person name="Grigoriev I.V."/>
            <person name="Debuchy R."/>
            <person name="Gladieux P."/>
            <person name="Thoren M.H."/>
            <person name="Johannesson H."/>
        </authorList>
    </citation>
    <scope>NUCLEOTIDE SEQUENCE</scope>
    <source>
        <strain evidence="2">CBS 307.81</strain>
    </source>
</reference>
<dbReference type="AlphaFoldDB" id="A0AA39ZLZ6"/>
<accession>A0AA39ZLZ6</accession>
<dbReference type="EMBL" id="JAULSY010000005">
    <property type="protein sequence ID" value="KAK0673585.1"/>
    <property type="molecule type" value="Genomic_DNA"/>
</dbReference>
<protein>
    <submittedName>
        <fullName evidence="2">Uncharacterized protein</fullName>
    </submittedName>
</protein>
<comment type="caution">
    <text evidence="2">The sequence shown here is derived from an EMBL/GenBank/DDBJ whole genome shotgun (WGS) entry which is preliminary data.</text>
</comment>
<evidence type="ECO:0000313" key="3">
    <source>
        <dbReference type="Proteomes" id="UP001174997"/>
    </source>
</evidence>
<name>A0AA39ZLZ6_9PEZI</name>
<evidence type="ECO:0000256" key="1">
    <source>
        <dbReference type="SAM" id="MobiDB-lite"/>
    </source>
</evidence>
<proteinExistence type="predicted"/>